<dbReference type="PRINTS" id="PR00598">
    <property type="entry name" value="HTHMARR"/>
</dbReference>
<reference evidence="3 4" key="3">
    <citation type="journal article" date="2012" name="J. Bacteriol.">
        <title>Genome Sequence of Paenibacillus terrae HPL-003, a Xylanase-Producing Bacterium Isolated from Soil Found in Forest Residue.</title>
        <authorList>
            <person name="Shin S.H."/>
            <person name="Kim S."/>
            <person name="Kim J.Y."/>
            <person name="Song H.Y."/>
            <person name="Cho S.J."/>
            <person name="Kim D.R."/>
            <person name="Lee K.I."/>
            <person name="Lim H.K."/>
            <person name="Park N.J."/>
            <person name="Hwang I.T."/>
            <person name="Yang K.S."/>
        </authorList>
    </citation>
    <scope>NUCLEOTIDE SEQUENCE [LARGE SCALE GENOMIC DNA]</scope>
    <source>
        <strain evidence="3 4">HPL-003</strain>
    </source>
</reference>
<evidence type="ECO:0000313" key="4">
    <source>
        <dbReference type="Proteomes" id="UP000005876"/>
    </source>
</evidence>
<dbReference type="GO" id="GO:0003677">
    <property type="term" value="F:DNA binding"/>
    <property type="evidence" value="ECO:0007669"/>
    <property type="project" value="UniProtKB-KW"/>
</dbReference>
<dbReference type="Pfam" id="PF01047">
    <property type="entry name" value="MarR"/>
    <property type="match status" value="1"/>
</dbReference>
<dbReference type="Proteomes" id="UP000005876">
    <property type="component" value="Chromosome"/>
</dbReference>
<dbReference type="PANTHER" id="PTHR33164">
    <property type="entry name" value="TRANSCRIPTIONAL REGULATOR, MARR FAMILY"/>
    <property type="match status" value="1"/>
</dbReference>
<dbReference type="InterPro" id="IPR036390">
    <property type="entry name" value="WH_DNA-bd_sf"/>
</dbReference>
<name>G7W267_PAETH</name>
<reference evidence="4" key="1">
    <citation type="submission" date="2011-11" db="EMBL/GenBank/DDBJ databases">
        <title>Complete sequence of Paenibacillus terrae HPL-003.</title>
        <authorList>
            <person name="Shin S.H."/>
            <person name="Kim S."/>
            <person name="Kim J.Y."/>
        </authorList>
    </citation>
    <scope>NUCLEOTIDE SEQUENCE [LARGE SCALE GENOMIC DNA]</scope>
    <source>
        <strain evidence="4">HPL-003</strain>
    </source>
</reference>
<dbReference type="Gene3D" id="1.10.10.10">
    <property type="entry name" value="Winged helix-like DNA-binding domain superfamily/Winged helix DNA-binding domain"/>
    <property type="match status" value="1"/>
</dbReference>
<keyword evidence="1" id="KW-0238">DNA-binding</keyword>
<reference key="2">
    <citation type="submission" date="2011-11" db="EMBL/GenBank/DDBJ databases">
        <authorList>
            <person name="Shin S.H."/>
            <person name="Kim S."/>
            <person name="Kim J.Y."/>
        </authorList>
    </citation>
    <scope>NUCLEOTIDE SEQUENCE</scope>
    <source>
        <strain>HPL-003</strain>
    </source>
</reference>
<dbReference type="SMART" id="SM00347">
    <property type="entry name" value="HTH_MARR"/>
    <property type="match status" value="1"/>
</dbReference>
<dbReference type="eggNOG" id="COG1846">
    <property type="taxonomic scope" value="Bacteria"/>
</dbReference>
<dbReference type="SUPFAM" id="SSF46785">
    <property type="entry name" value="Winged helix' DNA-binding domain"/>
    <property type="match status" value="1"/>
</dbReference>
<dbReference type="InterPro" id="IPR000835">
    <property type="entry name" value="HTH_MarR-typ"/>
</dbReference>
<organism evidence="3 4">
    <name type="scientific">Paenibacillus terrae (strain HPL-003)</name>
    <dbReference type="NCBI Taxonomy" id="985665"/>
    <lineage>
        <taxon>Bacteria</taxon>
        <taxon>Bacillati</taxon>
        <taxon>Bacillota</taxon>
        <taxon>Bacilli</taxon>
        <taxon>Bacillales</taxon>
        <taxon>Paenibacillaceae</taxon>
        <taxon>Paenibacillus</taxon>
    </lineage>
</organism>
<evidence type="ECO:0000256" key="1">
    <source>
        <dbReference type="ARBA" id="ARBA00023125"/>
    </source>
</evidence>
<dbReference type="KEGG" id="pta:HPL003_14500"/>
<dbReference type="HOGENOM" id="CLU_083287_27_4_9"/>
<dbReference type="InterPro" id="IPR039422">
    <property type="entry name" value="MarR/SlyA-like"/>
</dbReference>
<dbReference type="GO" id="GO:0006950">
    <property type="term" value="P:response to stress"/>
    <property type="evidence" value="ECO:0007669"/>
    <property type="project" value="TreeGrafter"/>
</dbReference>
<dbReference type="InterPro" id="IPR036388">
    <property type="entry name" value="WH-like_DNA-bd_sf"/>
</dbReference>
<protein>
    <submittedName>
        <fullName evidence="3">Transcriptional regulator</fullName>
    </submittedName>
</protein>
<dbReference type="STRING" id="985665.HPL003_14500"/>
<evidence type="ECO:0000313" key="3">
    <source>
        <dbReference type="EMBL" id="AET59651.1"/>
    </source>
</evidence>
<dbReference type="EMBL" id="CP003107">
    <property type="protein sequence ID" value="AET59651.1"/>
    <property type="molecule type" value="Genomic_DNA"/>
</dbReference>
<sequence length="155" mass="17641">MVKNMDTQLLGNISENILGLFPMVKKKFLAYGPLDFPLHLSPNNFQALLLLREVRLSTVSDLSKLLNVSRPNMTPLLDKLVEHGLADRQSCDSDRRVVNVAITEEGDAFCEQVFHNFSNKIQERLVLLPEEDLLHLGETLNELKQILLKIDNYTV</sequence>
<dbReference type="AlphaFoldDB" id="G7W267"/>
<dbReference type="GO" id="GO:0003700">
    <property type="term" value="F:DNA-binding transcription factor activity"/>
    <property type="evidence" value="ECO:0007669"/>
    <property type="project" value="InterPro"/>
</dbReference>
<accession>G7W267</accession>
<gene>
    <name evidence="3" type="ordered locus">HPL003_14500</name>
</gene>
<dbReference type="PANTHER" id="PTHR33164:SF96">
    <property type="entry name" value="MARR-FAMILY TRANSCRIPTIONAL REGULATOR"/>
    <property type="match status" value="1"/>
</dbReference>
<evidence type="ECO:0000259" key="2">
    <source>
        <dbReference type="PROSITE" id="PS50995"/>
    </source>
</evidence>
<dbReference type="PROSITE" id="PS50995">
    <property type="entry name" value="HTH_MARR_2"/>
    <property type="match status" value="1"/>
</dbReference>
<feature type="domain" description="HTH marR-type" evidence="2">
    <location>
        <begin position="1"/>
        <end position="152"/>
    </location>
</feature>
<proteinExistence type="predicted"/>